<dbReference type="KEGG" id="dol:Dole_1633"/>
<dbReference type="AlphaFoldDB" id="A9A0D7"/>
<evidence type="ECO:0008006" key="4">
    <source>
        <dbReference type="Google" id="ProtNLM"/>
    </source>
</evidence>
<name>A9A0D7_DESOH</name>
<protein>
    <recommendedName>
        <fullName evidence="4">NYN domain-containing protein</fullName>
    </recommendedName>
</protein>
<dbReference type="PANTHER" id="PTHR34547">
    <property type="entry name" value="YACP-LIKE NYN DOMAIN PROTEIN"/>
    <property type="match status" value="1"/>
</dbReference>
<feature type="region of interest" description="Disordered" evidence="1">
    <location>
        <begin position="142"/>
        <end position="175"/>
    </location>
</feature>
<dbReference type="RefSeq" id="WP_012175053.1">
    <property type="nucleotide sequence ID" value="NC_009943.1"/>
</dbReference>
<dbReference type="Proteomes" id="UP000008561">
    <property type="component" value="Chromosome"/>
</dbReference>
<accession>A9A0D7</accession>
<dbReference type="PANTHER" id="PTHR34547:SF1">
    <property type="entry name" value="YACP-LIKE NYN DOMAIN PROTEIN"/>
    <property type="match status" value="1"/>
</dbReference>
<gene>
    <name evidence="2" type="ordered locus">Dole_1633</name>
</gene>
<evidence type="ECO:0000256" key="1">
    <source>
        <dbReference type="SAM" id="MobiDB-lite"/>
    </source>
</evidence>
<evidence type="ECO:0000313" key="3">
    <source>
        <dbReference type="Proteomes" id="UP000008561"/>
    </source>
</evidence>
<proteinExistence type="predicted"/>
<dbReference type="InterPro" id="IPR010298">
    <property type="entry name" value="YacP-like"/>
</dbReference>
<feature type="compositionally biased region" description="Basic residues" evidence="1">
    <location>
        <begin position="152"/>
        <end position="169"/>
    </location>
</feature>
<reference evidence="2 3" key="1">
    <citation type="submission" date="2007-10" db="EMBL/GenBank/DDBJ databases">
        <title>Complete sequence of Desulfococcus oleovorans Hxd3.</title>
        <authorList>
            <consortium name="US DOE Joint Genome Institute"/>
            <person name="Copeland A."/>
            <person name="Lucas S."/>
            <person name="Lapidus A."/>
            <person name="Barry K."/>
            <person name="Glavina del Rio T."/>
            <person name="Dalin E."/>
            <person name="Tice H."/>
            <person name="Pitluck S."/>
            <person name="Kiss H."/>
            <person name="Brettin T."/>
            <person name="Bruce D."/>
            <person name="Detter J.C."/>
            <person name="Han C."/>
            <person name="Schmutz J."/>
            <person name="Larimer F."/>
            <person name="Land M."/>
            <person name="Hauser L."/>
            <person name="Kyrpides N."/>
            <person name="Kim E."/>
            <person name="Wawrik B."/>
            <person name="Richardson P."/>
        </authorList>
    </citation>
    <scope>NUCLEOTIDE SEQUENCE [LARGE SCALE GENOMIC DNA]</scope>
    <source>
        <strain evidence="3">DSM 6200 / JCM 39069 / Hxd3</strain>
    </source>
</reference>
<dbReference type="EMBL" id="CP000859">
    <property type="protein sequence ID" value="ABW67437.1"/>
    <property type="molecule type" value="Genomic_DNA"/>
</dbReference>
<sequence length="175" mass="19185">MSLHIIIDGYNLIRQSPVLSRIEQENLQAGREALVASLVSYKRIKAHTITVVFDGTDAPSYYSHRDRVGGIDVRFSGPGQTADSVIRKMAAEKREKALVVSSDRGITDFAQSAGAAIIASREFEDRMAQAMMMDAAGMAEEDGAFSPWSGTTKKKGPGHRLSKKQRKSRTKAEKL</sequence>
<evidence type="ECO:0000313" key="2">
    <source>
        <dbReference type="EMBL" id="ABW67437.1"/>
    </source>
</evidence>
<dbReference type="HOGENOM" id="CLU_129254_0_0_7"/>
<keyword evidence="3" id="KW-1185">Reference proteome</keyword>
<dbReference type="STRING" id="96561.Dole_1633"/>
<dbReference type="Pfam" id="PF05991">
    <property type="entry name" value="NYN_YacP"/>
    <property type="match status" value="1"/>
</dbReference>
<organism evidence="2 3">
    <name type="scientific">Desulfosudis oleivorans (strain DSM 6200 / JCM 39069 / Hxd3)</name>
    <name type="common">Desulfococcus oleovorans</name>
    <dbReference type="NCBI Taxonomy" id="96561"/>
    <lineage>
        <taxon>Bacteria</taxon>
        <taxon>Pseudomonadati</taxon>
        <taxon>Thermodesulfobacteriota</taxon>
        <taxon>Desulfobacteria</taxon>
        <taxon>Desulfobacterales</taxon>
        <taxon>Desulfosudaceae</taxon>
        <taxon>Desulfosudis</taxon>
    </lineage>
</organism>
<dbReference type="OrthoDB" id="9791091at2"/>
<dbReference type="eggNOG" id="COG3688">
    <property type="taxonomic scope" value="Bacteria"/>
</dbReference>